<feature type="compositionally biased region" description="Low complexity" evidence="1">
    <location>
        <begin position="44"/>
        <end position="59"/>
    </location>
</feature>
<dbReference type="SMART" id="SM00978">
    <property type="entry name" value="Tim44"/>
    <property type="match status" value="1"/>
</dbReference>
<keyword evidence="6" id="KW-1185">Reference proteome</keyword>
<dbReference type="InterPro" id="IPR032710">
    <property type="entry name" value="NTF2-like_dom_sf"/>
</dbReference>
<feature type="transmembrane region" description="Helical" evidence="2">
    <location>
        <begin position="106"/>
        <end position="127"/>
    </location>
</feature>
<reference evidence="6" key="1">
    <citation type="journal article" date="2019" name="Int. J. Syst. Evol. Microbiol.">
        <title>The Global Catalogue of Microorganisms (GCM) 10K type strain sequencing project: providing services to taxonomists for standard genome sequencing and annotation.</title>
        <authorList>
            <consortium name="The Broad Institute Genomics Platform"/>
            <consortium name="The Broad Institute Genome Sequencing Center for Infectious Disease"/>
            <person name="Wu L."/>
            <person name="Ma J."/>
        </authorList>
    </citation>
    <scope>NUCLEOTIDE SEQUENCE [LARGE SCALE GENOMIC DNA]</scope>
    <source>
        <strain evidence="6">CGMCC 1.12371</strain>
    </source>
</reference>
<feature type="signal peptide" evidence="3">
    <location>
        <begin position="1"/>
        <end position="24"/>
    </location>
</feature>
<keyword evidence="2" id="KW-0812">Transmembrane</keyword>
<evidence type="ECO:0000256" key="3">
    <source>
        <dbReference type="SAM" id="SignalP"/>
    </source>
</evidence>
<dbReference type="Proteomes" id="UP001596501">
    <property type="component" value="Unassembled WGS sequence"/>
</dbReference>
<dbReference type="InterPro" id="IPR007379">
    <property type="entry name" value="Tim44-like_dom"/>
</dbReference>
<evidence type="ECO:0000256" key="1">
    <source>
        <dbReference type="SAM" id="MobiDB-lite"/>
    </source>
</evidence>
<dbReference type="RefSeq" id="WP_382219143.1">
    <property type="nucleotide sequence ID" value="NZ_JBHTCA010000001.1"/>
</dbReference>
<dbReference type="SUPFAM" id="SSF54427">
    <property type="entry name" value="NTF2-like"/>
    <property type="match status" value="1"/>
</dbReference>
<gene>
    <name evidence="5" type="ORF">ACFQPB_01285</name>
</gene>
<name>A0ABW2QDF3_9BURK</name>
<keyword evidence="3" id="KW-0732">Signal</keyword>
<dbReference type="Pfam" id="PF04280">
    <property type="entry name" value="Tim44"/>
    <property type="match status" value="1"/>
</dbReference>
<comment type="caution">
    <text evidence="5">The sequence shown here is derived from an EMBL/GenBank/DDBJ whole genome shotgun (WGS) entry which is preliminary data.</text>
</comment>
<dbReference type="EMBL" id="JBHTCA010000001">
    <property type="protein sequence ID" value="MFC7407486.1"/>
    <property type="molecule type" value="Genomic_DNA"/>
</dbReference>
<protein>
    <submittedName>
        <fullName evidence="5">Tim44 domain-containing protein</fullName>
    </submittedName>
</protein>
<feature type="domain" description="Tim44-like" evidence="4">
    <location>
        <begin position="177"/>
        <end position="307"/>
    </location>
</feature>
<keyword evidence="2" id="KW-0472">Membrane</keyword>
<feature type="chain" id="PRO_5045654126" evidence="3">
    <location>
        <begin position="25"/>
        <end position="309"/>
    </location>
</feature>
<evidence type="ECO:0000259" key="4">
    <source>
        <dbReference type="SMART" id="SM00978"/>
    </source>
</evidence>
<evidence type="ECO:0000256" key="2">
    <source>
        <dbReference type="SAM" id="Phobius"/>
    </source>
</evidence>
<accession>A0ABW2QDF3</accession>
<feature type="transmembrane region" description="Helical" evidence="2">
    <location>
        <begin position="82"/>
        <end position="100"/>
    </location>
</feature>
<dbReference type="PANTHER" id="PTHR41542">
    <property type="entry name" value="BLL5807 PROTEIN"/>
    <property type="match status" value="1"/>
</dbReference>
<evidence type="ECO:0000313" key="6">
    <source>
        <dbReference type="Proteomes" id="UP001596501"/>
    </source>
</evidence>
<dbReference type="PANTHER" id="PTHR41542:SF1">
    <property type="entry name" value="BLL5807 PROTEIN"/>
    <property type="match status" value="1"/>
</dbReference>
<sequence>MKFLSALALVLSLGLAVGMSDAEAKRIGGGKSTGMQRQGTTEKAPTATPAQTPGTPAAAAAPAGAAAGATAAAAASKRSWMGPLAGIAAGLGIAALASHLGFGEELASMLMMGLLAFAVIAVIGFIMRKRAAAQGGQNGMAYAGVGAGNQPGASAPRAFDTAMPAGGSASTGSMIGANLGAQPARSIPADFDVPAFVRNAKVQFIRLQAANDAGNLDDIRGFTTPEMFAELQMDLRERAGATQTTEVLTVEADVTDVAEDDQRYVVSVRFTGTLREDSTQTTSFDEVWHLTKPRQGNAGWVLAGIQQVQ</sequence>
<keyword evidence="2" id="KW-1133">Transmembrane helix</keyword>
<feature type="region of interest" description="Disordered" evidence="1">
    <location>
        <begin position="27"/>
        <end position="59"/>
    </location>
</feature>
<evidence type="ECO:0000313" key="5">
    <source>
        <dbReference type="EMBL" id="MFC7407486.1"/>
    </source>
</evidence>
<dbReference type="Gene3D" id="3.10.450.240">
    <property type="match status" value="1"/>
</dbReference>
<proteinExistence type="predicted"/>
<organism evidence="5 6">
    <name type="scientific">Hydrogenophaga atypica</name>
    <dbReference type="NCBI Taxonomy" id="249409"/>
    <lineage>
        <taxon>Bacteria</taxon>
        <taxon>Pseudomonadati</taxon>
        <taxon>Pseudomonadota</taxon>
        <taxon>Betaproteobacteria</taxon>
        <taxon>Burkholderiales</taxon>
        <taxon>Comamonadaceae</taxon>
        <taxon>Hydrogenophaga</taxon>
    </lineage>
</organism>
<feature type="compositionally biased region" description="Polar residues" evidence="1">
    <location>
        <begin position="33"/>
        <end position="43"/>
    </location>
</feature>